<feature type="region of interest" description="Disordered" evidence="10">
    <location>
        <begin position="660"/>
        <end position="681"/>
    </location>
</feature>
<feature type="domain" description="PX" evidence="11">
    <location>
        <begin position="47"/>
        <end position="164"/>
    </location>
</feature>
<dbReference type="InterPro" id="IPR001683">
    <property type="entry name" value="PX_dom"/>
</dbReference>
<dbReference type="Pfam" id="PF00787">
    <property type="entry name" value="PX"/>
    <property type="match status" value="1"/>
</dbReference>
<dbReference type="GO" id="GO:0005829">
    <property type="term" value="C:cytosol"/>
    <property type="evidence" value="ECO:0007669"/>
    <property type="project" value="UniProtKB-SubCell"/>
</dbReference>
<evidence type="ECO:0000256" key="8">
    <source>
        <dbReference type="ARBA" id="ARBA00023136"/>
    </source>
</evidence>
<keyword evidence="4" id="KW-0963">Cytoplasm</keyword>
<comment type="function">
    <text evidence="9">Acts as an effector of RABF2A and RABF2B. Involved in vacuolar transport of storage proteins. Regulates membrane trafficking to protein storage vacuoles (PSVs). Binds specifically to phosphatidylinositol 3-monophosphate (PtdIns3P).</text>
</comment>
<feature type="compositionally biased region" description="Polar residues" evidence="10">
    <location>
        <begin position="528"/>
        <end position="537"/>
    </location>
</feature>
<keyword evidence="8" id="KW-0472">Membrane</keyword>
<keyword evidence="7" id="KW-0175">Coiled coil</keyword>
<dbReference type="SUPFAM" id="SSF64268">
    <property type="entry name" value="PX domain"/>
    <property type="match status" value="1"/>
</dbReference>
<dbReference type="EMBL" id="CAMAPF010000045">
    <property type="protein sequence ID" value="CAH9084135.1"/>
    <property type="molecule type" value="Genomic_DNA"/>
</dbReference>
<evidence type="ECO:0000259" key="11">
    <source>
        <dbReference type="PROSITE" id="PS50195"/>
    </source>
</evidence>
<dbReference type="PANTHER" id="PTHR46856">
    <property type="entry name" value="PX DOMAIN-CONTAINING PROTEIN EREL1-RELATED"/>
    <property type="match status" value="1"/>
</dbReference>
<reference evidence="12" key="1">
    <citation type="submission" date="2022-07" db="EMBL/GenBank/DDBJ databases">
        <authorList>
            <person name="Macas J."/>
            <person name="Novak P."/>
            <person name="Neumann P."/>
        </authorList>
    </citation>
    <scope>NUCLEOTIDE SEQUENCE</scope>
</reference>
<evidence type="ECO:0000256" key="10">
    <source>
        <dbReference type="SAM" id="MobiDB-lite"/>
    </source>
</evidence>
<dbReference type="InterPro" id="IPR036871">
    <property type="entry name" value="PX_dom_sf"/>
</dbReference>
<protein>
    <recommendedName>
        <fullName evidence="11">PX domain-containing protein</fullName>
    </recommendedName>
</protein>
<dbReference type="FunFam" id="3.30.1520.10:FF:000060">
    <property type="entry name" value="Phox (PX) domain-containing protein"/>
    <property type="match status" value="1"/>
</dbReference>
<name>A0AAV0CWJ1_9ASTE</name>
<dbReference type="Gene3D" id="3.30.1520.10">
    <property type="entry name" value="Phox-like domain"/>
    <property type="match status" value="1"/>
</dbReference>
<comment type="subcellular location">
    <subcellularLocation>
        <location evidence="2">Cytoplasm</location>
        <location evidence="2">Cytosol</location>
    </subcellularLocation>
    <subcellularLocation>
        <location evidence="1">Endosome membrane</location>
        <topology evidence="1">Peripheral membrane protein</topology>
    </subcellularLocation>
</comment>
<feature type="compositionally biased region" description="Polar residues" evidence="10">
    <location>
        <begin position="660"/>
        <end position="671"/>
    </location>
</feature>
<dbReference type="AlphaFoldDB" id="A0AAV0CWJ1"/>
<feature type="compositionally biased region" description="Basic and acidic residues" evidence="10">
    <location>
        <begin position="515"/>
        <end position="527"/>
    </location>
</feature>
<evidence type="ECO:0000256" key="4">
    <source>
        <dbReference type="ARBA" id="ARBA00022490"/>
    </source>
</evidence>
<feature type="compositionally biased region" description="Basic residues" evidence="10">
    <location>
        <begin position="1"/>
        <end position="11"/>
    </location>
</feature>
<keyword evidence="3" id="KW-0813">Transport</keyword>
<evidence type="ECO:0000313" key="13">
    <source>
        <dbReference type="Proteomes" id="UP001152523"/>
    </source>
</evidence>
<evidence type="ECO:0000313" key="12">
    <source>
        <dbReference type="EMBL" id="CAH9084135.1"/>
    </source>
</evidence>
<keyword evidence="6" id="KW-0653">Protein transport</keyword>
<evidence type="ECO:0000256" key="3">
    <source>
        <dbReference type="ARBA" id="ARBA00022448"/>
    </source>
</evidence>
<evidence type="ECO:0000256" key="7">
    <source>
        <dbReference type="ARBA" id="ARBA00023054"/>
    </source>
</evidence>
<keyword evidence="5" id="KW-0967">Endosome</keyword>
<dbReference type="SMART" id="SM00312">
    <property type="entry name" value="PX"/>
    <property type="match status" value="1"/>
</dbReference>
<evidence type="ECO:0000256" key="1">
    <source>
        <dbReference type="ARBA" id="ARBA00004481"/>
    </source>
</evidence>
<accession>A0AAV0CWJ1</accession>
<dbReference type="PANTHER" id="PTHR46856:SF1">
    <property type="entry name" value="PX DOMAIN-CONTAINING PROTEIN EREL1-RELATED"/>
    <property type="match status" value="1"/>
</dbReference>
<evidence type="ECO:0000256" key="9">
    <source>
        <dbReference type="ARBA" id="ARBA00055681"/>
    </source>
</evidence>
<sequence length="681" mass="77087">MQRQSPPKHRHDGTSPLPLGMDWSPPPKRWAGQETIWPHDPQTGWSYCVTIPSWIIVAKPKDSDSVVFYRVLVGIQSPDGITTTHVVLRRFNDFLKFHAALKRKFPTKNLPPAPPKGFMRLKTKTLLEERRSSLEEWMTKILSDIDISRCVFSASFLELEVAARSSFKVERLTSESRPSVNSTISSLEAQASAGSSAVAGSSSHASDYGSDTAYEASEMGTEDLSLDEDLSSPIDKFMKYGMSNIDEGLFMGQAILEQLGSFPSNNNIKTKEINNNVIDESMSNGTASKSSYNSSDSQIIRHAKKLSAESVASDINCQREGEMSHSAFPNSFGNTDQLQLVLPSDQRHKMHRILATLKQRLGTSKTDMEDLISRLNQEIAVKDYLTTKVKDLEVELEATKEKSKENLEQAILIERERVTQMQWDMEDLRQKSMEMEYKLKLQQDEINKDSTEVNLYQEKDALRQELAATKLQMEVLMKRYHELEVNSKHDIKVLVKEVKTLRSSQSELKQQLNESSKDKDEIERQYAQEKQSSEQSKTTWKKLLHDCEILQQHFEGCKINLAENVNDLIKNVQSLPDAKELLSTSDDQINLLLAKVQRLDEGEGINSVSSDDTKNVFDIDMMEIIEGARKMLKNVFVSNAKLRKQVNSVVRNAIDTNEVSSHSITEDQQGGNDVKTDELDE</sequence>
<keyword evidence="13" id="KW-1185">Reference proteome</keyword>
<evidence type="ECO:0000256" key="6">
    <source>
        <dbReference type="ARBA" id="ARBA00022927"/>
    </source>
</evidence>
<evidence type="ECO:0000256" key="5">
    <source>
        <dbReference type="ARBA" id="ARBA00022753"/>
    </source>
</evidence>
<dbReference type="GO" id="GO:0010008">
    <property type="term" value="C:endosome membrane"/>
    <property type="evidence" value="ECO:0007669"/>
    <property type="project" value="UniProtKB-SubCell"/>
</dbReference>
<proteinExistence type="predicted"/>
<comment type="caution">
    <text evidence="12">The sequence shown here is derived from an EMBL/GenBank/DDBJ whole genome shotgun (WGS) entry which is preliminary data.</text>
</comment>
<dbReference type="Proteomes" id="UP001152523">
    <property type="component" value="Unassembled WGS sequence"/>
</dbReference>
<dbReference type="InterPro" id="IPR044588">
    <property type="entry name" value="EREX-like"/>
</dbReference>
<organism evidence="12 13">
    <name type="scientific">Cuscuta epithymum</name>
    <dbReference type="NCBI Taxonomy" id="186058"/>
    <lineage>
        <taxon>Eukaryota</taxon>
        <taxon>Viridiplantae</taxon>
        <taxon>Streptophyta</taxon>
        <taxon>Embryophyta</taxon>
        <taxon>Tracheophyta</taxon>
        <taxon>Spermatophyta</taxon>
        <taxon>Magnoliopsida</taxon>
        <taxon>eudicotyledons</taxon>
        <taxon>Gunneridae</taxon>
        <taxon>Pentapetalae</taxon>
        <taxon>asterids</taxon>
        <taxon>lamiids</taxon>
        <taxon>Solanales</taxon>
        <taxon>Convolvulaceae</taxon>
        <taxon>Cuscuteae</taxon>
        <taxon>Cuscuta</taxon>
        <taxon>Cuscuta subgen. Cuscuta</taxon>
    </lineage>
</organism>
<dbReference type="GO" id="GO:0015031">
    <property type="term" value="P:protein transport"/>
    <property type="evidence" value="ECO:0007669"/>
    <property type="project" value="UniProtKB-KW"/>
</dbReference>
<dbReference type="PROSITE" id="PS50195">
    <property type="entry name" value="PX"/>
    <property type="match status" value="1"/>
</dbReference>
<feature type="region of interest" description="Disordered" evidence="10">
    <location>
        <begin position="506"/>
        <end position="537"/>
    </location>
</feature>
<evidence type="ECO:0000256" key="2">
    <source>
        <dbReference type="ARBA" id="ARBA00004514"/>
    </source>
</evidence>
<dbReference type="GO" id="GO:0035091">
    <property type="term" value="F:phosphatidylinositol binding"/>
    <property type="evidence" value="ECO:0007669"/>
    <property type="project" value="InterPro"/>
</dbReference>
<feature type="region of interest" description="Disordered" evidence="10">
    <location>
        <begin position="1"/>
        <end position="24"/>
    </location>
</feature>
<gene>
    <name evidence="12" type="ORF">CEPIT_LOCUS8805</name>
</gene>